<dbReference type="InterPro" id="IPR050809">
    <property type="entry name" value="UgpAE/MalFG_permease"/>
</dbReference>
<feature type="transmembrane region" description="Helical" evidence="7">
    <location>
        <begin position="282"/>
        <end position="301"/>
    </location>
</feature>
<keyword evidence="3" id="KW-1003">Cell membrane</keyword>
<feature type="transmembrane region" description="Helical" evidence="7">
    <location>
        <begin position="91"/>
        <end position="113"/>
    </location>
</feature>
<evidence type="ECO:0000313" key="10">
    <source>
        <dbReference type="Proteomes" id="UP000823912"/>
    </source>
</evidence>
<comment type="subcellular location">
    <subcellularLocation>
        <location evidence="1 7">Cell membrane</location>
        <topology evidence="1 7">Multi-pass membrane protein</topology>
    </subcellularLocation>
</comment>
<evidence type="ECO:0000256" key="6">
    <source>
        <dbReference type="ARBA" id="ARBA00023136"/>
    </source>
</evidence>
<evidence type="ECO:0000313" key="9">
    <source>
        <dbReference type="EMBL" id="HIR69847.1"/>
    </source>
</evidence>
<dbReference type="PANTHER" id="PTHR43227:SF11">
    <property type="entry name" value="BLL4140 PROTEIN"/>
    <property type="match status" value="1"/>
</dbReference>
<evidence type="ECO:0000256" key="5">
    <source>
        <dbReference type="ARBA" id="ARBA00022989"/>
    </source>
</evidence>
<dbReference type="InterPro" id="IPR035906">
    <property type="entry name" value="MetI-like_sf"/>
</dbReference>
<gene>
    <name evidence="9" type="ORF">IAA55_01040</name>
</gene>
<name>A0A9D1E7L7_9FIRM</name>
<evidence type="ECO:0000256" key="1">
    <source>
        <dbReference type="ARBA" id="ARBA00004651"/>
    </source>
</evidence>
<dbReference type="GO" id="GO:0055085">
    <property type="term" value="P:transmembrane transport"/>
    <property type="evidence" value="ECO:0007669"/>
    <property type="project" value="InterPro"/>
</dbReference>
<evidence type="ECO:0000256" key="7">
    <source>
        <dbReference type="RuleBase" id="RU363032"/>
    </source>
</evidence>
<dbReference type="CDD" id="cd06261">
    <property type="entry name" value="TM_PBP2"/>
    <property type="match status" value="1"/>
</dbReference>
<dbReference type="Gene3D" id="1.10.3720.10">
    <property type="entry name" value="MetI-like"/>
    <property type="match status" value="1"/>
</dbReference>
<evidence type="ECO:0000256" key="2">
    <source>
        <dbReference type="ARBA" id="ARBA00022448"/>
    </source>
</evidence>
<keyword evidence="2 7" id="KW-0813">Transport</keyword>
<feature type="transmembrane region" description="Helical" evidence="7">
    <location>
        <begin position="174"/>
        <end position="200"/>
    </location>
</feature>
<organism evidence="9 10">
    <name type="scientific">Candidatus Pullilachnospira gallistercoris</name>
    <dbReference type="NCBI Taxonomy" id="2840911"/>
    <lineage>
        <taxon>Bacteria</taxon>
        <taxon>Bacillati</taxon>
        <taxon>Bacillota</taxon>
        <taxon>Clostridia</taxon>
        <taxon>Lachnospirales</taxon>
        <taxon>Lachnospiraceae</taxon>
        <taxon>Lachnospiraceae incertae sedis</taxon>
        <taxon>Candidatus Pullilachnospira</taxon>
    </lineage>
</organism>
<comment type="caution">
    <text evidence="9">The sequence shown here is derived from an EMBL/GenBank/DDBJ whole genome shotgun (WGS) entry which is preliminary data.</text>
</comment>
<dbReference type="PROSITE" id="PS50928">
    <property type="entry name" value="ABC_TM1"/>
    <property type="match status" value="1"/>
</dbReference>
<dbReference type="Pfam" id="PF00528">
    <property type="entry name" value="BPD_transp_1"/>
    <property type="match status" value="1"/>
</dbReference>
<feature type="transmembrane region" description="Helical" evidence="7">
    <location>
        <begin position="125"/>
        <end position="145"/>
    </location>
</feature>
<evidence type="ECO:0000256" key="3">
    <source>
        <dbReference type="ARBA" id="ARBA00022475"/>
    </source>
</evidence>
<keyword evidence="5 7" id="KW-1133">Transmembrane helix</keyword>
<protein>
    <submittedName>
        <fullName evidence="9">Sugar ABC transporter permease</fullName>
    </submittedName>
</protein>
<sequence>MAKEKAAVYKPPKTPWSKDFKRNWPVYVMFVPAIVYMVVLHFIPMFGIVMAFEDFNIVEGYFGSDWVGFQNFIDLFTGDQFLVALRNTICIAILKNTIGFVPPIIFAFLLSMIENKRFKRICQTMSYLPNFVAAVVVASLVTEFLGKDGPLTMLLTNVFGLENQNWLANEHIPIFWIIYVLMGVWQGVGWGSIMYVAAISTVSGDLHEAAAIDGANRWQRLFRITLPCIMPTIMMMFVLGVGLSFSTGFDSILLLYMPSTYEVADTIYTYTYRMAFGSATDYSLSAASGLFQSVVGTVLLIGSNALSRKMTDSSLF</sequence>
<keyword evidence="6 7" id="KW-0472">Membrane</keyword>
<dbReference type="Proteomes" id="UP000823912">
    <property type="component" value="Unassembled WGS sequence"/>
</dbReference>
<reference evidence="9" key="2">
    <citation type="journal article" date="2021" name="PeerJ">
        <title>Extensive microbial diversity within the chicken gut microbiome revealed by metagenomics and culture.</title>
        <authorList>
            <person name="Gilroy R."/>
            <person name="Ravi A."/>
            <person name="Getino M."/>
            <person name="Pursley I."/>
            <person name="Horton D.L."/>
            <person name="Alikhan N.F."/>
            <person name="Baker D."/>
            <person name="Gharbi K."/>
            <person name="Hall N."/>
            <person name="Watson M."/>
            <person name="Adriaenssens E.M."/>
            <person name="Foster-Nyarko E."/>
            <person name="Jarju S."/>
            <person name="Secka A."/>
            <person name="Antonio M."/>
            <person name="Oren A."/>
            <person name="Chaudhuri R.R."/>
            <person name="La Ragione R."/>
            <person name="Hildebrand F."/>
            <person name="Pallen M.J."/>
        </authorList>
    </citation>
    <scope>NUCLEOTIDE SEQUENCE</scope>
    <source>
        <strain evidence="9">ChiSjej5B23-6657</strain>
    </source>
</reference>
<proteinExistence type="inferred from homology"/>
<feature type="transmembrane region" description="Helical" evidence="7">
    <location>
        <begin position="221"/>
        <end position="245"/>
    </location>
</feature>
<feature type="domain" description="ABC transmembrane type-1" evidence="8">
    <location>
        <begin position="85"/>
        <end position="303"/>
    </location>
</feature>
<accession>A0A9D1E7L7</accession>
<keyword evidence="4 7" id="KW-0812">Transmembrane</keyword>
<dbReference type="EMBL" id="DVHM01000017">
    <property type="protein sequence ID" value="HIR69847.1"/>
    <property type="molecule type" value="Genomic_DNA"/>
</dbReference>
<dbReference type="InterPro" id="IPR000515">
    <property type="entry name" value="MetI-like"/>
</dbReference>
<dbReference type="SUPFAM" id="SSF161098">
    <property type="entry name" value="MetI-like"/>
    <property type="match status" value="1"/>
</dbReference>
<evidence type="ECO:0000259" key="8">
    <source>
        <dbReference type="PROSITE" id="PS50928"/>
    </source>
</evidence>
<reference evidence="9" key="1">
    <citation type="submission" date="2020-10" db="EMBL/GenBank/DDBJ databases">
        <authorList>
            <person name="Gilroy R."/>
        </authorList>
    </citation>
    <scope>NUCLEOTIDE SEQUENCE</scope>
    <source>
        <strain evidence="9">ChiSjej5B23-6657</strain>
    </source>
</reference>
<comment type="similarity">
    <text evidence="7">Belongs to the binding-protein-dependent transport system permease family.</text>
</comment>
<dbReference type="GO" id="GO:0005886">
    <property type="term" value="C:plasma membrane"/>
    <property type="evidence" value="ECO:0007669"/>
    <property type="project" value="UniProtKB-SubCell"/>
</dbReference>
<dbReference type="PANTHER" id="PTHR43227">
    <property type="entry name" value="BLL4140 PROTEIN"/>
    <property type="match status" value="1"/>
</dbReference>
<dbReference type="AlphaFoldDB" id="A0A9D1E7L7"/>
<feature type="transmembrane region" description="Helical" evidence="7">
    <location>
        <begin position="26"/>
        <end position="52"/>
    </location>
</feature>
<evidence type="ECO:0000256" key="4">
    <source>
        <dbReference type="ARBA" id="ARBA00022692"/>
    </source>
</evidence>